<keyword evidence="1" id="KW-0812">Transmembrane</keyword>
<comment type="caution">
    <text evidence="2">The sequence shown here is derived from an EMBL/GenBank/DDBJ whole genome shotgun (WGS) entry which is preliminary data.</text>
</comment>
<dbReference type="Proteomes" id="UP000654370">
    <property type="component" value="Unassembled WGS sequence"/>
</dbReference>
<protein>
    <submittedName>
        <fullName evidence="2">Uncharacterized protein</fullName>
    </submittedName>
</protein>
<accession>A0A8H7PTI1</accession>
<name>A0A8H7PTI1_MORIS</name>
<evidence type="ECO:0000256" key="1">
    <source>
        <dbReference type="SAM" id="Phobius"/>
    </source>
</evidence>
<dbReference type="AlphaFoldDB" id="A0A8H7PTI1"/>
<feature type="transmembrane region" description="Helical" evidence="1">
    <location>
        <begin position="62"/>
        <end position="85"/>
    </location>
</feature>
<organism evidence="2 3">
    <name type="scientific">Mortierella isabellina</name>
    <name type="common">Filamentous fungus</name>
    <name type="synonym">Umbelopsis isabellina</name>
    <dbReference type="NCBI Taxonomy" id="91625"/>
    <lineage>
        <taxon>Eukaryota</taxon>
        <taxon>Fungi</taxon>
        <taxon>Fungi incertae sedis</taxon>
        <taxon>Mucoromycota</taxon>
        <taxon>Mucoromycotina</taxon>
        <taxon>Umbelopsidomycetes</taxon>
        <taxon>Umbelopsidales</taxon>
        <taxon>Umbelopsidaceae</taxon>
        <taxon>Umbelopsis</taxon>
    </lineage>
</organism>
<keyword evidence="3" id="KW-1185">Reference proteome</keyword>
<reference evidence="2" key="1">
    <citation type="submission" date="2020-12" db="EMBL/GenBank/DDBJ databases">
        <title>Metabolic potential, ecology and presence of endohyphal bacteria is reflected in genomic diversity of Mucoromycotina.</title>
        <authorList>
            <person name="Muszewska A."/>
            <person name="Okrasinska A."/>
            <person name="Steczkiewicz K."/>
            <person name="Drgas O."/>
            <person name="Orlowska M."/>
            <person name="Perlinska-Lenart U."/>
            <person name="Aleksandrzak-Piekarczyk T."/>
            <person name="Szatraj K."/>
            <person name="Zielenkiewicz U."/>
            <person name="Pilsyk S."/>
            <person name="Malc E."/>
            <person name="Mieczkowski P."/>
            <person name="Kruszewska J.S."/>
            <person name="Biernat P."/>
            <person name="Pawlowska J."/>
        </authorList>
    </citation>
    <scope>NUCLEOTIDE SEQUENCE</scope>
    <source>
        <strain evidence="2">WA0000067209</strain>
    </source>
</reference>
<dbReference type="EMBL" id="JAEPQZ010000006">
    <property type="protein sequence ID" value="KAG2179913.1"/>
    <property type="molecule type" value="Genomic_DNA"/>
</dbReference>
<keyword evidence="1" id="KW-0472">Membrane</keyword>
<feature type="transmembrane region" description="Helical" evidence="1">
    <location>
        <begin position="138"/>
        <end position="162"/>
    </location>
</feature>
<sequence>MDLTNKYTTGYAAMFTYAMWYAMKETNTMLLEESSSYYDADFHGFDPTNPPFEAWGTNVRTFYPILTFVKIVQAISFVFASLTLMAHLKINYKVLQAVIVGKFALDIWCIWELCQAVTSWPVVKQPTLDLLSTVAQPRIWFTAGVGGAMVAVLVALEGVNVLKLAFETVMGKTDSDAQQKKDQ</sequence>
<gene>
    <name evidence="2" type="ORF">INT43_003699</name>
</gene>
<evidence type="ECO:0000313" key="2">
    <source>
        <dbReference type="EMBL" id="KAG2179913.1"/>
    </source>
</evidence>
<proteinExistence type="predicted"/>
<dbReference type="OrthoDB" id="2335477at2759"/>
<keyword evidence="1" id="KW-1133">Transmembrane helix</keyword>
<evidence type="ECO:0000313" key="3">
    <source>
        <dbReference type="Proteomes" id="UP000654370"/>
    </source>
</evidence>